<dbReference type="Proteomes" id="UP001169862">
    <property type="component" value="Unassembled WGS sequence"/>
</dbReference>
<evidence type="ECO:0000313" key="1">
    <source>
        <dbReference type="EMBL" id="MDO6453453.1"/>
    </source>
</evidence>
<accession>A0AAW7XJA2</accession>
<protein>
    <submittedName>
        <fullName evidence="1">Uncharacterized protein</fullName>
    </submittedName>
</protein>
<sequence>MLTLKQLKPLETIALVMKAQNADAMIDLRDQPIRFVPESLRDLVSSHEVEALKAANIQFVANDPSLGGVLFETETIGIAISGTSKGYLYEVQPQVNLHVADIASAFEERKASIGSDTSLNVQLLQVLESPWALYLESY</sequence>
<gene>
    <name evidence="1" type="ORF">Q4490_07735</name>
</gene>
<name>A0AAW7XJA2_9GAMM</name>
<dbReference type="AlphaFoldDB" id="A0AAW7XJA2"/>
<reference evidence="1" key="1">
    <citation type="submission" date="2023-07" db="EMBL/GenBank/DDBJ databases">
        <title>Genome content predicts the carbon catabolic preferences of heterotrophic bacteria.</title>
        <authorList>
            <person name="Gralka M."/>
        </authorList>
    </citation>
    <scope>NUCLEOTIDE SEQUENCE</scope>
    <source>
        <strain evidence="1">I2M16</strain>
    </source>
</reference>
<comment type="caution">
    <text evidence="1">The sequence shown here is derived from an EMBL/GenBank/DDBJ whole genome shotgun (WGS) entry which is preliminary data.</text>
</comment>
<dbReference type="EMBL" id="JAUOPG010000004">
    <property type="protein sequence ID" value="MDO6453453.1"/>
    <property type="molecule type" value="Genomic_DNA"/>
</dbReference>
<dbReference type="RefSeq" id="WP_290035033.1">
    <property type="nucleotide sequence ID" value="NZ_JAUOPG010000004.1"/>
</dbReference>
<evidence type="ECO:0000313" key="2">
    <source>
        <dbReference type="Proteomes" id="UP001169862"/>
    </source>
</evidence>
<proteinExistence type="predicted"/>
<organism evidence="1 2">
    <name type="scientific">Neptunomonas phycophila</name>
    <dbReference type="NCBI Taxonomy" id="1572645"/>
    <lineage>
        <taxon>Bacteria</taxon>
        <taxon>Pseudomonadati</taxon>
        <taxon>Pseudomonadota</taxon>
        <taxon>Gammaproteobacteria</taxon>
        <taxon>Oceanospirillales</taxon>
        <taxon>Oceanospirillaceae</taxon>
        <taxon>Neptunomonas</taxon>
    </lineage>
</organism>